<feature type="modified residue" description="4-aspartylphosphate" evidence="5">
    <location>
        <position position="63"/>
    </location>
</feature>
<keyword evidence="3" id="KW-0418">Kinase</keyword>
<dbReference type="InterPro" id="IPR000160">
    <property type="entry name" value="GGDEF_dom"/>
</dbReference>
<comment type="catalytic activity">
    <reaction evidence="4">
        <text>2 GTP = 3',3'-c-di-GMP + 2 diphosphate</text>
        <dbReference type="Rhea" id="RHEA:24898"/>
        <dbReference type="ChEBI" id="CHEBI:33019"/>
        <dbReference type="ChEBI" id="CHEBI:37565"/>
        <dbReference type="ChEBI" id="CHEBI:58805"/>
        <dbReference type="EC" id="2.7.7.65"/>
    </reaction>
</comment>
<evidence type="ECO:0000256" key="5">
    <source>
        <dbReference type="PROSITE-ProRule" id="PRU00169"/>
    </source>
</evidence>
<dbReference type="Pfam" id="PF11849">
    <property type="entry name" value="DUF3369"/>
    <property type="match status" value="1"/>
</dbReference>
<evidence type="ECO:0000256" key="3">
    <source>
        <dbReference type="ARBA" id="ARBA00022777"/>
    </source>
</evidence>
<dbReference type="InterPro" id="IPR011006">
    <property type="entry name" value="CheY-like_superfamily"/>
</dbReference>
<dbReference type="Gene3D" id="3.30.70.270">
    <property type="match status" value="1"/>
</dbReference>
<dbReference type="Gene3D" id="3.40.50.2300">
    <property type="match status" value="1"/>
</dbReference>
<dbReference type="Proteomes" id="UP001331561">
    <property type="component" value="Unassembled WGS sequence"/>
</dbReference>
<dbReference type="Pfam" id="PF00990">
    <property type="entry name" value="GGDEF"/>
    <property type="match status" value="1"/>
</dbReference>
<name>A0ABU6K7N6_9RHOO</name>
<dbReference type="SMART" id="SM00448">
    <property type="entry name" value="REC"/>
    <property type="match status" value="1"/>
</dbReference>
<keyword evidence="5" id="KW-0597">Phosphoprotein</keyword>
<keyword evidence="2 8" id="KW-0808">Transferase</keyword>
<dbReference type="InterPro" id="IPR050469">
    <property type="entry name" value="Diguanylate_Cyclase"/>
</dbReference>
<evidence type="ECO:0000313" key="8">
    <source>
        <dbReference type="EMBL" id="MEC5387000.1"/>
    </source>
</evidence>
<evidence type="ECO:0000259" key="6">
    <source>
        <dbReference type="PROSITE" id="PS50110"/>
    </source>
</evidence>
<keyword evidence="8" id="KW-0548">Nucleotidyltransferase</keyword>
<dbReference type="Pfam" id="PF00072">
    <property type="entry name" value="Response_reg"/>
    <property type="match status" value="1"/>
</dbReference>
<comment type="caution">
    <text evidence="8">The sequence shown here is derived from an EMBL/GenBank/DDBJ whole genome shotgun (WGS) entry which is preliminary data.</text>
</comment>
<protein>
    <recommendedName>
        <fullName evidence="1">diguanylate cyclase</fullName>
        <ecNumber evidence="1">2.7.7.65</ecNumber>
    </recommendedName>
</protein>
<dbReference type="EC" id="2.7.7.65" evidence="1"/>
<evidence type="ECO:0000256" key="2">
    <source>
        <dbReference type="ARBA" id="ARBA00022679"/>
    </source>
</evidence>
<dbReference type="PROSITE" id="PS50887">
    <property type="entry name" value="GGDEF"/>
    <property type="match status" value="1"/>
</dbReference>
<evidence type="ECO:0000259" key="7">
    <source>
        <dbReference type="PROSITE" id="PS50887"/>
    </source>
</evidence>
<dbReference type="GO" id="GO:0052621">
    <property type="term" value="F:diguanylate cyclase activity"/>
    <property type="evidence" value="ECO:0007669"/>
    <property type="project" value="UniProtKB-EC"/>
</dbReference>
<evidence type="ECO:0000256" key="4">
    <source>
        <dbReference type="ARBA" id="ARBA00034247"/>
    </source>
</evidence>
<dbReference type="EMBL" id="JAYXHS010000002">
    <property type="protein sequence ID" value="MEC5387000.1"/>
    <property type="molecule type" value="Genomic_DNA"/>
</dbReference>
<dbReference type="SUPFAM" id="SSF55073">
    <property type="entry name" value="Nucleotide cyclase"/>
    <property type="match status" value="1"/>
</dbReference>
<feature type="domain" description="GGDEF" evidence="7">
    <location>
        <begin position="335"/>
        <end position="484"/>
    </location>
</feature>
<dbReference type="InterPro" id="IPR043128">
    <property type="entry name" value="Rev_trsase/Diguanyl_cyclase"/>
</dbReference>
<dbReference type="SMART" id="SM00065">
    <property type="entry name" value="GAF"/>
    <property type="match status" value="1"/>
</dbReference>
<dbReference type="InterPro" id="IPR029016">
    <property type="entry name" value="GAF-like_dom_sf"/>
</dbReference>
<dbReference type="PANTHER" id="PTHR45138:SF9">
    <property type="entry name" value="DIGUANYLATE CYCLASE DGCM-RELATED"/>
    <property type="match status" value="1"/>
</dbReference>
<dbReference type="InterPro" id="IPR021800">
    <property type="entry name" value="DUF3369"/>
</dbReference>
<dbReference type="CDD" id="cd00156">
    <property type="entry name" value="REC"/>
    <property type="match status" value="1"/>
</dbReference>
<dbReference type="RefSeq" id="WP_327599949.1">
    <property type="nucleotide sequence ID" value="NZ_JAYXHS010000002.1"/>
</dbReference>
<reference evidence="8 9" key="1">
    <citation type="submission" date="2024-01" db="EMBL/GenBank/DDBJ databases">
        <title>Uliginosibacterium soil sp. nov.</title>
        <authorList>
            <person name="Lv Y."/>
        </authorList>
    </citation>
    <scope>NUCLEOTIDE SEQUENCE [LARGE SCALE GENOMIC DNA]</scope>
    <source>
        <strain evidence="8 9">H3</strain>
    </source>
</reference>
<proteinExistence type="predicted"/>
<evidence type="ECO:0000256" key="1">
    <source>
        <dbReference type="ARBA" id="ARBA00012528"/>
    </source>
</evidence>
<dbReference type="SUPFAM" id="SSF52172">
    <property type="entry name" value="CheY-like"/>
    <property type="match status" value="1"/>
</dbReference>
<sequence>MARKTKGESASNWTILLAEDDPDYAQTTVTLLEREGHTVVWADSGAKALEVLRSRQIDLLLLDYFMPGMTGEETVIELRKFNTNVQVILQTGYASEQPPRALLKRLDIQGYHDKSEGPEKLLMWTDVGLKAAYAVQLLRNSREGLRFILNATPELHKIQPLNELLQGIILQISGLLGNVNSFLAINTHGNGVQIPEEPKSEGFLAMLVDETELAIQASTGRFHGFKSAMECLNEQELSNVRTTVQQNEIRAVDGTTIVPLCVGPAVIGVVYLDRAVSLSRDLELLQVFANQAAVAIHNSQLYEMATLDPLTGVYVRRFFEQWLLRELRAAFRKKYTLSILMVDMDKLKQINDTMGHLGGDGALAAMGSVLRRVLRDTDICGRYGGDEFAIVLHEPGPQGGELLAERILELLRSESVEGPNGRWSVAGSIGVSLLEAHDFDVADIPKPIPAAYFDDMAKQLIDAADRALYKAKHTGGSCAFSSEPLQWKAFS</sequence>
<dbReference type="PROSITE" id="PS50110">
    <property type="entry name" value="RESPONSE_REGULATORY"/>
    <property type="match status" value="1"/>
</dbReference>
<gene>
    <name evidence="8" type="ORF">VVD49_14805</name>
</gene>
<dbReference type="CDD" id="cd01949">
    <property type="entry name" value="GGDEF"/>
    <property type="match status" value="1"/>
</dbReference>
<dbReference type="NCBIfam" id="TIGR00254">
    <property type="entry name" value="GGDEF"/>
    <property type="match status" value="1"/>
</dbReference>
<dbReference type="SUPFAM" id="SSF55781">
    <property type="entry name" value="GAF domain-like"/>
    <property type="match status" value="1"/>
</dbReference>
<dbReference type="SMART" id="SM00267">
    <property type="entry name" value="GGDEF"/>
    <property type="match status" value="1"/>
</dbReference>
<accession>A0ABU6K7N6</accession>
<dbReference type="InterPro" id="IPR029787">
    <property type="entry name" value="Nucleotide_cyclase"/>
</dbReference>
<keyword evidence="9" id="KW-1185">Reference proteome</keyword>
<feature type="domain" description="Response regulatory" evidence="6">
    <location>
        <begin position="14"/>
        <end position="129"/>
    </location>
</feature>
<dbReference type="PANTHER" id="PTHR45138">
    <property type="entry name" value="REGULATORY COMPONENTS OF SENSORY TRANSDUCTION SYSTEM"/>
    <property type="match status" value="1"/>
</dbReference>
<dbReference type="InterPro" id="IPR003018">
    <property type="entry name" value="GAF"/>
</dbReference>
<dbReference type="Gene3D" id="3.30.450.40">
    <property type="match status" value="1"/>
</dbReference>
<dbReference type="InterPro" id="IPR001789">
    <property type="entry name" value="Sig_transdc_resp-reg_receiver"/>
</dbReference>
<organism evidence="8 9">
    <name type="scientific">Uliginosibacterium silvisoli</name>
    <dbReference type="NCBI Taxonomy" id="3114758"/>
    <lineage>
        <taxon>Bacteria</taxon>
        <taxon>Pseudomonadati</taxon>
        <taxon>Pseudomonadota</taxon>
        <taxon>Betaproteobacteria</taxon>
        <taxon>Rhodocyclales</taxon>
        <taxon>Zoogloeaceae</taxon>
        <taxon>Uliginosibacterium</taxon>
    </lineage>
</organism>
<evidence type="ECO:0000313" key="9">
    <source>
        <dbReference type="Proteomes" id="UP001331561"/>
    </source>
</evidence>